<feature type="domain" description="DNA2/NAM7 helicase-like C-terminal" evidence="24">
    <location>
        <begin position="1365"/>
        <end position="1595"/>
    </location>
</feature>
<keyword evidence="8" id="KW-0255">Endonuclease</keyword>
<feature type="domain" description="DNA2 rift barrel" evidence="25">
    <location>
        <begin position="993"/>
        <end position="1085"/>
    </location>
</feature>
<evidence type="ECO:0000256" key="21">
    <source>
        <dbReference type="SAM" id="MobiDB-lite"/>
    </source>
</evidence>
<keyword evidence="16 20" id="KW-0234">DNA repair</keyword>
<dbReference type="InterPro" id="IPR026851">
    <property type="entry name" value="Dna2/JHS1_DEXXQ-box"/>
</dbReference>
<evidence type="ECO:0000256" key="7">
    <source>
        <dbReference type="ARBA" id="ARBA00022741"/>
    </source>
</evidence>
<dbReference type="InterPro" id="IPR041679">
    <property type="entry name" value="DNA2/NAM7-like_C"/>
</dbReference>
<comment type="similarity">
    <text evidence="2 20">Belongs to the DNA2/NAM7 helicase family.</text>
</comment>
<keyword evidence="12 20" id="KW-0067">ATP-binding</keyword>
<keyword evidence="9 20" id="KW-0227">DNA damage</keyword>
<evidence type="ECO:0000259" key="23">
    <source>
        <dbReference type="Pfam" id="PF13086"/>
    </source>
</evidence>
<dbReference type="VEuPathDB" id="FungiDB:AAP_02981"/>
<feature type="region of interest" description="Disordered" evidence="21">
    <location>
        <begin position="1647"/>
        <end position="1666"/>
    </location>
</feature>
<evidence type="ECO:0000256" key="2">
    <source>
        <dbReference type="ARBA" id="ARBA00007913"/>
    </source>
</evidence>
<dbReference type="EC" id="3.6.4.12" evidence="20"/>
<feature type="region of interest" description="Disordered" evidence="21">
    <location>
        <begin position="28"/>
        <end position="187"/>
    </location>
</feature>
<dbReference type="InterPro" id="IPR047187">
    <property type="entry name" value="SF1_C_Upf1"/>
</dbReference>
<evidence type="ECO:0000256" key="17">
    <source>
        <dbReference type="ARBA" id="ARBA00023242"/>
    </source>
</evidence>
<dbReference type="GO" id="GO:0017116">
    <property type="term" value="F:single-stranded DNA helicase activity"/>
    <property type="evidence" value="ECO:0007669"/>
    <property type="project" value="UniProtKB-UniRule"/>
</dbReference>
<dbReference type="Proteomes" id="UP000242877">
    <property type="component" value="Unassembled WGS sequence"/>
</dbReference>
<dbReference type="GO" id="GO:0005524">
    <property type="term" value="F:ATP binding"/>
    <property type="evidence" value="ECO:0007669"/>
    <property type="project" value="UniProtKB-UniRule"/>
</dbReference>
<feature type="domain" description="DNA2/NAM7 helicase helicase" evidence="23">
    <location>
        <begin position="1188"/>
        <end position="1276"/>
    </location>
</feature>
<feature type="region of interest" description="Disordered" evidence="21">
    <location>
        <begin position="377"/>
        <end position="492"/>
    </location>
</feature>
<dbReference type="PANTHER" id="PTHR10887">
    <property type="entry name" value="DNA2/NAM7 HELICASE FAMILY"/>
    <property type="match status" value="1"/>
</dbReference>
<keyword evidence="3 20" id="KW-0004">4Fe-4S</keyword>
<feature type="compositionally biased region" description="Polar residues" evidence="21">
    <location>
        <begin position="268"/>
        <end position="280"/>
    </location>
</feature>
<keyword evidence="15 20" id="KW-0238">DNA-binding</keyword>
<evidence type="ECO:0000259" key="24">
    <source>
        <dbReference type="Pfam" id="PF13087"/>
    </source>
</evidence>
<keyword evidence="4 20" id="KW-0235">DNA replication</keyword>
<dbReference type="FunFam" id="3.40.50.300:FF:000789">
    <property type="entry name" value="DNA replication ATP-dependent helicase/nuclease DNA2"/>
    <property type="match status" value="1"/>
</dbReference>
<dbReference type="InterPro" id="IPR041677">
    <property type="entry name" value="DNA2/NAM7_AAA_11"/>
</dbReference>
<evidence type="ECO:0000256" key="9">
    <source>
        <dbReference type="ARBA" id="ARBA00022763"/>
    </source>
</evidence>
<comment type="caution">
    <text evidence="26">The sequence shown here is derived from an EMBL/GenBank/DDBJ whole genome shotgun (WGS) entry which is preliminary data.</text>
</comment>
<evidence type="ECO:0000256" key="19">
    <source>
        <dbReference type="ARBA" id="ARBA00047995"/>
    </source>
</evidence>
<dbReference type="EMBL" id="AZGZ01000011">
    <property type="protein sequence ID" value="KZZ92326.1"/>
    <property type="molecule type" value="Genomic_DNA"/>
</dbReference>
<feature type="compositionally biased region" description="Polar residues" evidence="21">
    <location>
        <begin position="1647"/>
        <end position="1660"/>
    </location>
</feature>
<keyword evidence="5 20" id="KW-0540">Nuclease</keyword>
<dbReference type="GO" id="GO:0016887">
    <property type="term" value="F:ATP hydrolysis activity"/>
    <property type="evidence" value="ECO:0007669"/>
    <property type="project" value="RHEA"/>
</dbReference>
<feature type="compositionally biased region" description="Polar residues" evidence="21">
    <location>
        <begin position="309"/>
        <end position="321"/>
    </location>
</feature>
<keyword evidence="17 20" id="KW-0539">Nucleus</keyword>
<feature type="region of interest" description="Disordered" evidence="21">
    <location>
        <begin position="255"/>
        <end position="363"/>
    </location>
</feature>
<dbReference type="EC" id="3.1.-.-" evidence="20"/>
<evidence type="ECO:0000256" key="13">
    <source>
        <dbReference type="ARBA" id="ARBA00023004"/>
    </source>
</evidence>
<evidence type="ECO:0000256" key="1">
    <source>
        <dbReference type="ARBA" id="ARBA00001966"/>
    </source>
</evidence>
<evidence type="ECO:0000256" key="6">
    <source>
        <dbReference type="ARBA" id="ARBA00022723"/>
    </source>
</evidence>
<comment type="subcellular location">
    <subcellularLocation>
        <location evidence="20">Nucleus</location>
    </subcellularLocation>
    <subcellularLocation>
        <location evidence="20">Chromosome</location>
    </subcellularLocation>
</comment>
<dbReference type="GO" id="GO:0051539">
    <property type="term" value="F:4 iron, 4 sulfur cluster binding"/>
    <property type="evidence" value="ECO:0007669"/>
    <property type="project" value="UniProtKB-UniRule"/>
</dbReference>
<keyword evidence="7 20" id="KW-0547">Nucleotide-binding</keyword>
<feature type="compositionally biased region" description="Basic and acidic residues" evidence="21">
    <location>
        <begin position="64"/>
        <end position="87"/>
    </location>
</feature>
<keyword evidence="6 20" id="KW-0479">Metal-binding</keyword>
<evidence type="ECO:0000259" key="25">
    <source>
        <dbReference type="Pfam" id="PF21123"/>
    </source>
</evidence>
<dbReference type="Pfam" id="PF08696">
    <property type="entry name" value="Dna2"/>
    <property type="match status" value="1"/>
</dbReference>
<organism evidence="26 27">
    <name type="scientific">Ascosphaera apis ARSEF 7405</name>
    <dbReference type="NCBI Taxonomy" id="392613"/>
    <lineage>
        <taxon>Eukaryota</taxon>
        <taxon>Fungi</taxon>
        <taxon>Dikarya</taxon>
        <taxon>Ascomycota</taxon>
        <taxon>Pezizomycotina</taxon>
        <taxon>Eurotiomycetes</taxon>
        <taxon>Eurotiomycetidae</taxon>
        <taxon>Onygenales</taxon>
        <taxon>Ascosphaeraceae</taxon>
        <taxon>Ascosphaera</taxon>
    </lineage>
</organism>
<feature type="compositionally biased region" description="Polar residues" evidence="21">
    <location>
        <begin position="463"/>
        <end position="491"/>
    </location>
</feature>
<keyword evidence="18 20" id="KW-0511">Multifunctional enzyme</keyword>
<dbReference type="CDD" id="cd18041">
    <property type="entry name" value="DEXXQc_DNA2"/>
    <property type="match status" value="1"/>
</dbReference>
<evidence type="ECO:0000256" key="11">
    <source>
        <dbReference type="ARBA" id="ARBA00022806"/>
    </source>
</evidence>
<dbReference type="GO" id="GO:0046872">
    <property type="term" value="F:metal ion binding"/>
    <property type="evidence" value="ECO:0007669"/>
    <property type="project" value="UniProtKB-UniRule"/>
</dbReference>
<accession>A0A167Z8S4</accession>
<evidence type="ECO:0000256" key="10">
    <source>
        <dbReference type="ARBA" id="ARBA00022801"/>
    </source>
</evidence>
<evidence type="ECO:0000313" key="27">
    <source>
        <dbReference type="Proteomes" id="UP000242877"/>
    </source>
</evidence>
<dbReference type="CDD" id="cd18808">
    <property type="entry name" value="SF1_C_Upf1"/>
    <property type="match status" value="1"/>
</dbReference>
<dbReference type="GO" id="GO:0005694">
    <property type="term" value="C:chromosome"/>
    <property type="evidence" value="ECO:0007669"/>
    <property type="project" value="UniProtKB-SubCell"/>
</dbReference>
<dbReference type="InterPro" id="IPR014808">
    <property type="entry name" value="DNA_replication_fac_Dna2_N"/>
</dbReference>
<evidence type="ECO:0000256" key="5">
    <source>
        <dbReference type="ARBA" id="ARBA00022722"/>
    </source>
</evidence>
<dbReference type="GO" id="GO:0071932">
    <property type="term" value="P:replication fork reversal"/>
    <property type="evidence" value="ECO:0007669"/>
    <property type="project" value="TreeGrafter"/>
</dbReference>
<dbReference type="InterPro" id="IPR045055">
    <property type="entry name" value="DNA2/NAM7-like"/>
</dbReference>
<dbReference type="GO" id="GO:0005634">
    <property type="term" value="C:nucleus"/>
    <property type="evidence" value="ECO:0007669"/>
    <property type="project" value="UniProtKB-SubCell"/>
</dbReference>
<evidence type="ECO:0000256" key="3">
    <source>
        <dbReference type="ARBA" id="ARBA00022485"/>
    </source>
</evidence>
<dbReference type="InterPro" id="IPR027417">
    <property type="entry name" value="P-loop_NTPase"/>
</dbReference>
<feature type="domain" description="DNA2/NAM7 helicase helicase" evidence="23">
    <location>
        <begin position="1280"/>
        <end position="1356"/>
    </location>
</feature>
<name>A0A167Z8S4_9EURO</name>
<keyword evidence="13 20" id="KW-0408">Iron</keyword>
<feature type="region of interest" description="Disordered" evidence="21">
    <location>
        <begin position="1689"/>
        <end position="1713"/>
    </location>
</feature>
<feature type="domain" description="DNA replication factor Dna2 N-terminal" evidence="22">
    <location>
        <begin position="643"/>
        <end position="845"/>
    </location>
</feature>
<feature type="region of interest" description="Disordered" evidence="21">
    <location>
        <begin position="546"/>
        <end position="588"/>
    </location>
</feature>
<dbReference type="GO" id="GO:0005737">
    <property type="term" value="C:cytoplasm"/>
    <property type="evidence" value="ECO:0007669"/>
    <property type="project" value="TreeGrafter"/>
</dbReference>
<comment type="catalytic activity">
    <reaction evidence="19 20">
        <text>ATP + H2O = ADP + phosphate + H(+)</text>
        <dbReference type="Rhea" id="RHEA:13065"/>
        <dbReference type="ChEBI" id="CHEBI:15377"/>
        <dbReference type="ChEBI" id="CHEBI:15378"/>
        <dbReference type="ChEBI" id="CHEBI:30616"/>
        <dbReference type="ChEBI" id="CHEBI:43474"/>
        <dbReference type="ChEBI" id="CHEBI:456216"/>
        <dbReference type="EC" id="3.6.4.12"/>
    </reaction>
</comment>
<dbReference type="GO" id="GO:0003677">
    <property type="term" value="F:DNA binding"/>
    <property type="evidence" value="ECO:0007669"/>
    <property type="project" value="UniProtKB-UniRule"/>
</dbReference>
<evidence type="ECO:0000256" key="14">
    <source>
        <dbReference type="ARBA" id="ARBA00023014"/>
    </source>
</evidence>
<feature type="compositionally biased region" description="Low complexity" evidence="21">
    <location>
        <begin position="167"/>
        <end position="179"/>
    </location>
</feature>
<comment type="cofactor">
    <cofactor evidence="1">
        <name>[4Fe-4S] cluster</name>
        <dbReference type="ChEBI" id="CHEBI:49883"/>
    </cofactor>
</comment>
<feature type="compositionally biased region" description="Polar residues" evidence="21">
    <location>
        <begin position="88"/>
        <end position="110"/>
    </location>
</feature>
<feature type="region of interest" description="Disordered" evidence="21">
    <location>
        <begin position="219"/>
        <end position="242"/>
    </location>
</feature>
<evidence type="ECO:0000256" key="15">
    <source>
        <dbReference type="ARBA" id="ARBA00023125"/>
    </source>
</evidence>
<evidence type="ECO:0000256" key="12">
    <source>
        <dbReference type="ARBA" id="ARBA00022840"/>
    </source>
</evidence>
<evidence type="ECO:0000256" key="4">
    <source>
        <dbReference type="ARBA" id="ARBA00022705"/>
    </source>
</evidence>
<dbReference type="OrthoDB" id="6513042at2759"/>
<keyword evidence="27" id="KW-1185">Reference proteome</keyword>
<dbReference type="Pfam" id="PF21123">
    <property type="entry name" value="Dna2_Rift"/>
    <property type="match status" value="1"/>
</dbReference>
<feature type="compositionally biased region" description="Low complexity" evidence="21">
    <location>
        <begin position="1689"/>
        <end position="1699"/>
    </location>
</feature>
<evidence type="ECO:0000256" key="16">
    <source>
        <dbReference type="ARBA" id="ARBA00023204"/>
    </source>
</evidence>
<keyword evidence="11 20" id="KW-0347">Helicase</keyword>
<dbReference type="GO" id="GO:0006281">
    <property type="term" value="P:DNA repair"/>
    <property type="evidence" value="ECO:0007669"/>
    <property type="project" value="UniProtKB-KW"/>
</dbReference>
<keyword evidence="20" id="KW-0158">Chromosome</keyword>
<dbReference type="Pfam" id="PF13087">
    <property type="entry name" value="AAA_12"/>
    <property type="match status" value="1"/>
</dbReference>
<evidence type="ECO:0000259" key="22">
    <source>
        <dbReference type="Pfam" id="PF08696"/>
    </source>
</evidence>
<dbReference type="GO" id="GO:0033567">
    <property type="term" value="P:DNA replication, Okazaki fragment processing"/>
    <property type="evidence" value="ECO:0007669"/>
    <property type="project" value="UniProtKB-UniRule"/>
</dbReference>
<evidence type="ECO:0000256" key="18">
    <source>
        <dbReference type="ARBA" id="ARBA00023268"/>
    </source>
</evidence>
<comment type="function">
    <text evidence="20">Key enzyme involved in DNA replication and DNA repair. Involved in Okazaki fragments processing by cleaving long flaps that escape FEN1: flaps that are longer than 27 nucleotides are coated by replication protein A complex (RPA), leading to recruit DNA2 which cleaves the flap until it is too short to bind RPA and becomes a substrate for FEN1. Also involved in 5'-end resection of DNA during double-strand break (DSB) repair by mediating the cleavage of 5'-ssDNA.</text>
</comment>
<feature type="compositionally biased region" description="Basic and acidic residues" evidence="21">
    <location>
        <begin position="138"/>
        <end position="165"/>
    </location>
</feature>
<protein>
    <recommendedName>
        <fullName evidence="20">DNA replication ATP-dependent helicase/nuclease</fullName>
        <ecNumber evidence="20">3.1.-.-</ecNumber>
        <ecNumber evidence="20">3.6.4.12</ecNumber>
    </recommendedName>
</protein>
<dbReference type="SUPFAM" id="SSF52540">
    <property type="entry name" value="P-loop containing nucleoside triphosphate hydrolases"/>
    <property type="match status" value="1"/>
</dbReference>
<dbReference type="PANTHER" id="PTHR10887:SF433">
    <property type="entry name" value="DNA REPLICATION ATP-DEPENDENT HELICASE_NUCLEASE DNA2"/>
    <property type="match status" value="1"/>
</dbReference>
<dbReference type="CDD" id="cd22318">
    <property type="entry name" value="DNA2_N-like"/>
    <property type="match status" value="1"/>
</dbReference>
<sequence length="1755" mass="196036">MASGDPCSRGEDRADGCIISDASKSKLNSFRYGRPVHQKSAMPPAPDAQSTDLDMAEIAAVDAVDSRSRNDDDGARSLPVADKHMDINKQNTDSGSLRDTAETSHQTNLPETPYKLPFSTLISNENPYAATPMSEVSPEDRVVWRTKLDSSASRERTPDLRDLKTRSNASPPSSPLAAARSTVPPRAQHAQIKLPEFPPCSNIAAELWNRYIVSTTGKATDDATEQPSADFPPLTPDPVKRDLKIRRAASCNNYWPTATRKRRRLDRSNSSGITATTKESVLSPKDSSGESRISLLVGKIQETLKRAPPNNNAKEPSTSLPLPQDNALINPPMKPVSLEDDAGQTEQSKESPNLDNLPSTSDFDDFDFNDSMLLDSETSVENLTKDDSSVLGKKRPAGTETPSQEQMKRSEFSDDDLDDAFLSMTTEKTPRQGSAAISSGVHERSIENAGTPHSPLNHDRIEQSSAMIQPTGSHPSRQPQTLTIPNANTADSHLPTLQQTSALAKQSSSKKQSRSKTFPIAKSETVENFDDDFDDDIDDIFAELAEGDQDSRNLESHATGTHTEPIVNPVDDLQPTNDPGEFSDDGFDDLDLAELETSASTQSSQSRKQKVIKRYQVLDVAESSYTNPYGQLRPEKVLYVQEERTETHLAVILRDSWFDSPIVKGVYIHVVGNFNRNGQCIIDDMNNMIILHPDHLLSATVVASSFTCMRQAVLQDRIKATDEASKPQVYGMILHEIFQHALKANKWDLPWLKNTIEKVVMNNLERLYEIQVDVKEATRHLMSKMPQLRKWAQTFMSFNPSSNSLMQDRGGATSKMSINKLLEVEEHIWSPMYGLKGNVDATVQVSLHEGNDKKILTIPLEFKTDIDVTFGVLYYLETAGTFRIRAIRQEIIHMIQQRNELADFIRHNSDLPPMLKKPPVCNGCYSKKQCFLYHKLVENGNGETSGMGEKFDEFTDHLSSAHQEFFVKWERLLTLEEQEMMKFRRELWSMLSHEREAVGRCFGGLIVEPNSAIEDEEGPKVNRFKYTFVKKHPKANFTFTDSQIGVGEPIVISDEKGHFALANGYVIRLTSKRITVAVDRRLHNSRTQTRGFDAVRNQAFTGIMEIVEENGKTTTLHPELMEDTNIYRLDKDEFSNGMALVRNNLLSIMDRDNAQAKRLRQLIIDNQPPLFRPVPSSALAAISMSQTNLNVDQKNAIEKVLSADDYALILGMPGTGKTTTIAHIIRALVSKGKSVLLTSYTHTAVDNILLKTKKDGYRTLRIGAISKIHPEVQEFVDLASTLRKSVEELRDVYENPQIVATTCLGVNHPIFNHRVFDYCIVDEASQITLPVCLGPIRLAKTFILVGDHFQLPPLVQNREALEQGLDVSLFRWLCDRQPKSVVYLEHQYRMCKDVMYLSNHLIYNNHLKCGTSQIAAAQLKIPNPQGLKAHHMSPLKPSVSSSSRNNVCSGLRQGQCWLRDLIDPSAKARLVNTDQLEPRALEDAKGSRIVNEAEATICAQLVDGLISVGISASEIGVVTLYRSQLALLKTRLSHRLPDLEMHTADRFQGRDKEIIIMSCVRSNTENNVGDLLRDYRRVNVAFTRARTKLLVVGSRSTLHGGTDLLAKFVKMMDKKGWIYDLPKSATEGHIFEEQEHAMTQITPRKPAISNTIDGSKSTKSTVDHESVSTMRSPMKTMSDAVNMSTLSSSSSKKVHFSQSAKQIDGGSPLVTKRNRNMKMNAQRRQPNKIGAKPIDGAKILSKRPMLRDFYNDTES</sequence>
<reference evidence="26 27" key="1">
    <citation type="journal article" date="2016" name="Genome Biol. Evol.">
        <title>Divergent and convergent evolution of fungal pathogenicity.</title>
        <authorList>
            <person name="Shang Y."/>
            <person name="Xiao G."/>
            <person name="Zheng P."/>
            <person name="Cen K."/>
            <person name="Zhan S."/>
            <person name="Wang C."/>
        </authorList>
    </citation>
    <scope>NUCLEOTIDE SEQUENCE [LARGE SCALE GENOMIC DNA]</scope>
    <source>
        <strain evidence="26 27">ARSEF 7405</strain>
    </source>
</reference>
<dbReference type="Pfam" id="PF13086">
    <property type="entry name" value="AAA_11"/>
    <property type="match status" value="2"/>
</dbReference>
<gene>
    <name evidence="26" type="ORF">AAP_02981</name>
</gene>
<evidence type="ECO:0000256" key="8">
    <source>
        <dbReference type="ARBA" id="ARBA00022759"/>
    </source>
</evidence>
<feature type="compositionally biased region" description="Polar residues" evidence="21">
    <location>
        <begin position="423"/>
        <end position="437"/>
    </location>
</feature>
<proteinExistence type="inferred from homology"/>
<dbReference type="Gene3D" id="3.40.50.300">
    <property type="entry name" value="P-loop containing nucleotide triphosphate hydrolases"/>
    <property type="match status" value="2"/>
</dbReference>
<dbReference type="GO" id="GO:0017108">
    <property type="term" value="F:5'-flap endonuclease activity"/>
    <property type="evidence" value="ECO:0007669"/>
    <property type="project" value="UniProtKB-UniRule"/>
</dbReference>
<keyword evidence="10 20" id="KW-0378">Hydrolase</keyword>
<feature type="compositionally biased region" description="Polar residues" evidence="21">
    <location>
        <begin position="344"/>
        <end position="356"/>
    </location>
</feature>
<evidence type="ECO:0000256" key="20">
    <source>
        <dbReference type="RuleBase" id="RU367041"/>
    </source>
</evidence>
<keyword evidence="14 20" id="KW-0411">Iron-sulfur</keyword>
<dbReference type="InterPro" id="IPR048459">
    <property type="entry name" value="DNA2_Rift"/>
</dbReference>
<dbReference type="FunFam" id="3.40.50.300:FF:001170">
    <property type="entry name" value="DNA replication helicase Dna2"/>
    <property type="match status" value="1"/>
</dbReference>
<evidence type="ECO:0000313" key="26">
    <source>
        <dbReference type="EMBL" id="KZZ92326.1"/>
    </source>
</evidence>